<keyword evidence="3" id="KW-1185">Reference proteome</keyword>
<gene>
    <name evidence="2" type="ORF">HannXRQ_Chr14g0434601</name>
    <name evidence="1" type="ORF">HanXRQr2_Chr14g0633841</name>
</gene>
<evidence type="ECO:0000313" key="1">
    <source>
        <dbReference type="EMBL" id="KAF5768218.1"/>
    </source>
</evidence>
<protein>
    <submittedName>
        <fullName evidence="2">Uncharacterized protein</fullName>
    </submittedName>
</protein>
<accession>A0A251SIZ5</accession>
<dbReference type="Proteomes" id="UP000215914">
    <property type="component" value="Chromosome 14"/>
</dbReference>
<sequence>MVNITINLNKFRRFVETLLFGFSWFFFCPNSLHAGLNLFLLSTRKPSPLHEISIG</sequence>
<evidence type="ECO:0000313" key="2">
    <source>
        <dbReference type="EMBL" id="OTF97440.1"/>
    </source>
</evidence>
<dbReference type="EMBL" id="MNCJ02000329">
    <property type="protein sequence ID" value="KAF5768218.1"/>
    <property type="molecule type" value="Genomic_DNA"/>
</dbReference>
<dbReference type="Gramene" id="mRNA:HanXRQr2_Chr14g0633841">
    <property type="protein sequence ID" value="mRNA:HanXRQr2_Chr14g0633841"/>
    <property type="gene ID" value="HanXRQr2_Chr14g0633841"/>
</dbReference>
<reference evidence="2" key="2">
    <citation type="submission" date="2017-02" db="EMBL/GenBank/DDBJ databases">
        <title>Sunflower complete genome.</title>
        <authorList>
            <person name="Langlade N."/>
            <person name="Munos S."/>
        </authorList>
    </citation>
    <scope>NUCLEOTIDE SEQUENCE [LARGE SCALE GENOMIC DNA]</scope>
    <source>
        <tissue evidence="2">Leaves</tissue>
    </source>
</reference>
<proteinExistence type="predicted"/>
<reference evidence="1" key="3">
    <citation type="submission" date="2020-06" db="EMBL/GenBank/DDBJ databases">
        <title>Helianthus annuus Genome sequencing and assembly Release 2.</title>
        <authorList>
            <person name="Gouzy J."/>
            <person name="Langlade N."/>
            <person name="Munos S."/>
        </authorList>
    </citation>
    <scope>NUCLEOTIDE SEQUENCE</scope>
    <source>
        <tissue evidence="1">Leaves</tissue>
    </source>
</reference>
<dbReference type="AlphaFoldDB" id="A0A251SIZ5"/>
<dbReference type="EMBL" id="CM007903">
    <property type="protein sequence ID" value="OTF97440.1"/>
    <property type="molecule type" value="Genomic_DNA"/>
</dbReference>
<evidence type="ECO:0000313" key="3">
    <source>
        <dbReference type="Proteomes" id="UP000215914"/>
    </source>
</evidence>
<reference evidence="1 3" key="1">
    <citation type="journal article" date="2017" name="Nature">
        <title>The sunflower genome provides insights into oil metabolism, flowering and Asterid evolution.</title>
        <authorList>
            <person name="Badouin H."/>
            <person name="Gouzy J."/>
            <person name="Grassa C.J."/>
            <person name="Murat F."/>
            <person name="Staton S.E."/>
            <person name="Cottret L."/>
            <person name="Lelandais-Briere C."/>
            <person name="Owens G.L."/>
            <person name="Carrere S."/>
            <person name="Mayjonade B."/>
            <person name="Legrand L."/>
            <person name="Gill N."/>
            <person name="Kane N.C."/>
            <person name="Bowers J.E."/>
            <person name="Hubner S."/>
            <person name="Bellec A."/>
            <person name="Berard A."/>
            <person name="Berges H."/>
            <person name="Blanchet N."/>
            <person name="Boniface M.C."/>
            <person name="Brunel D."/>
            <person name="Catrice O."/>
            <person name="Chaidir N."/>
            <person name="Claudel C."/>
            <person name="Donnadieu C."/>
            <person name="Faraut T."/>
            <person name="Fievet G."/>
            <person name="Helmstetter N."/>
            <person name="King M."/>
            <person name="Knapp S.J."/>
            <person name="Lai Z."/>
            <person name="Le Paslier M.C."/>
            <person name="Lippi Y."/>
            <person name="Lorenzon L."/>
            <person name="Mandel J.R."/>
            <person name="Marage G."/>
            <person name="Marchand G."/>
            <person name="Marquand E."/>
            <person name="Bret-Mestries E."/>
            <person name="Morien E."/>
            <person name="Nambeesan S."/>
            <person name="Nguyen T."/>
            <person name="Pegot-Espagnet P."/>
            <person name="Pouilly N."/>
            <person name="Raftis F."/>
            <person name="Sallet E."/>
            <person name="Schiex T."/>
            <person name="Thomas J."/>
            <person name="Vandecasteele C."/>
            <person name="Vares D."/>
            <person name="Vear F."/>
            <person name="Vautrin S."/>
            <person name="Crespi M."/>
            <person name="Mangin B."/>
            <person name="Burke J.M."/>
            <person name="Salse J."/>
            <person name="Munos S."/>
            <person name="Vincourt P."/>
            <person name="Rieseberg L.H."/>
            <person name="Langlade N.B."/>
        </authorList>
    </citation>
    <scope>NUCLEOTIDE SEQUENCE [LARGE SCALE GENOMIC DNA]</scope>
    <source>
        <strain evidence="3">cv. SF193</strain>
        <tissue evidence="1">Leaves</tissue>
    </source>
</reference>
<name>A0A251SIZ5_HELAN</name>
<organism evidence="2 3">
    <name type="scientific">Helianthus annuus</name>
    <name type="common">Common sunflower</name>
    <dbReference type="NCBI Taxonomy" id="4232"/>
    <lineage>
        <taxon>Eukaryota</taxon>
        <taxon>Viridiplantae</taxon>
        <taxon>Streptophyta</taxon>
        <taxon>Embryophyta</taxon>
        <taxon>Tracheophyta</taxon>
        <taxon>Spermatophyta</taxon>
        <taxon>Magnoliopsida</taxon>
        <taxon>eudicotyledons</taxon>
        <taxon>Gunneridae</taxon>
        <taxon>Pentapetalae</taxon>
        <taxon>asterids</taxon>
        <taxon>campanulids</taxon>
        <taxon>Asterales</taxon>
        <taxon>Asteraceae</taxon>
        <taxon>Asteroideae</taxon>
        <taxon>Heliantheae alliance</taxon>
        <taxon>Heliantheae</taxon>
        <taxon>Helianthus</taxon>
    </lineage>
</organism>
<dbReference type="InParanoid" id="A0A251SIZ5"/>